<dbReference type="Gene3D" id="3.40.50.1980">
    <property type="entry name" value="Nitrogenase molybdenum iron protein domain"/>
    <property type="match status" value="2"/>
</dbReference>
<dbReference type="PANTHER" id="PTHR30535">
    <property type="entry name" value="VITAMIN B12-BINDING PROTEIN"/>
    <property type="match status" value="1"/>
</dbReference>
<sequence length="308" mass="32083">MTVSIPGRLLRRAGAVCFTLGLTLVPLVAPDRGDIARASQVDTIPAEAKRIVSVGGSLTEIVFALGAQDRLVARDSTSTYPVEAETLPDVGYMRALSPEGVLSVQPDAILLLEGSGPPEAVEVLRKASVPMIFVPERFDSEGILVKIRAVGEALGLRAETKRFEAEVAADLEKAVEATAGIAERKRVLFVLSLQGGKILASGEGTAAAGIMALAGADNAIGGFTGYRQLTDEAVIEAQPDVVLVMAREGDLAISRDEIIAHPAIAATPAGENEAVIAMDGLYLLGFGPRTAQAARDLATDLYGNRAGN</sequence>
<feature type="domain" description="Fe/B12 periplasmic-binding" evidence="1">
    <location>
        <begin position="50"/>
        <end position="305"/>
    </location>
</feature>
<keyword evidence="3" id="KW-1185">Reference proteome</keyword>
<dbReference type="EMBL" id="RWKW01000002">
    <property type="protein sequence ID" value="RST88388.1"/>
    <property type="molecule type" value="Genomic_DNA"/>
</dbReference>
<organism evidence="2 3">
    <name type="scientific">Aquibium carbonis</name>
    <dbReference type="NCBI Taxonomy" id="2495581"/>
    <lineage>
        <taxon>Bacteria</taxon>
        <taxon>Pseudomonadati</taxon>
        <taxon>Pseudomonadota</taxon>
        <taxon>Alphaproteobacteria</taxon>
        <taxon>Hyphomicrobiales</taxon>
        <taxon>Phyllobacteriaceae</taxon>
        <taxon>Aquibium</taxon>
    </lineage>
</organism>
<evidence type="ECO:0000259" key="1">
    <source>
        <dbReference type="PROSITE" id="PS50983"/>
    </source>
</evidence>
<dbReference type="Pfam" id="PF01497">
    <property type="entry name" value="Peripla_BP_2"/>
    <property type="match status" value="1"/>
</dbReference>
<evidence type="ECO:0000313" key="2">
    <source>
        <dbReference type="EMBL" id="RST88388.1"/>
    </source>
</evidence>
<name>A0A429Z401_9HYPH</name>
<dbReference type="InterPro" id="IPR050902">
    <property type="entry name" value="ABC_Transporter_SBP"/>
</dbReference>
<dbReference type="CDD" id="cd01149">
    <property type="entry name" value="HutB"/>
    <property type="match status" value="1"/>
</dbReference>
<dbReference type="SUPFAM" id="SSF53807">
    <property type="entry name" value="Helical backbone' metal receptor"/>
    <property type="match status" value="1"/>
</dbReference>
<evidence type="ECO:0000313" key="3">
    <source>
        <dbReference type="Proteomes" id="UP000278398"/>
    </source>
</evidence>
<dbReference type="RefSeq" id="WP_126697662.1">
    <property type="nucleotide sequence ID" value="NZ_RWKW01000002.1"/>
</dbReference>
<dbReference type="InterPro" id="IPR002491">
    <property type="entry name" value="ABC_transptr_periplasmic_BD"/>
</dbReference>
<gene>
    <name evidence="2" type="ORF">EJC49_01445</name>
</gene>
<protein>
    <submittedName>
        <fullName evidence="2">Hemin ABC transporter substrate-binding protein</fullName>
    </submittedName>
</protein>
<dbReference type="PROSITE" id="PS50983">
    <property type="entry name" value="FE_B12_PBP"/>
    <property type="match status" value="1"/>
</dbReference>
<dbReference type="OrthoDB" id="9797736at2"/>
<dbReference type="AlphaFoldDB" id="A0A429Z401"/>
<reference evidence="2 3" key="1">
    <citation type="submission" date="2018-12" db="EMBL/GenBank/DDBJ databases">
        <title>Mesorhizobium carbonis sp. nov., isolated from coal mine water.</title>
        <authorList>
            <person name="Xin W."/>
            <person name="Xu Z."/>
            <person name="Xiang F."/>
            <person name="Zhang J."/>
            <person name="Xi L."/>
            <person name="Liu J."/>
        </authorList>
    </citation>
    <scope>NUCLEOTIDE SEQUENCE [LARGE SCALE GENOMIC DNA]</scope>
    <source>
        <strain evidence="2 3">B2.3</strain>
    </source>
</reference>
<comment type="caution">
    <text evidence="2">The sequence shown here is derived from an EMBL/GenBank/DDBJ whole genome shotgun (WGS) entry which is preliminary data.</text>
</comment>
<dbReference type="PANTHER" id="PTHR30535:SF4">
    <property type="entry name" value="HEMIN-BINDING PERIPLASMIC PROTEIN HMUT"/>
    <property type="match status" value="1"/>
</dbReference>
<proteinExistence type="predicted"/>
<accession>A0A429Z401</accession>
<dbReference type="Proteomes" id="UP000278398">
    <property type="component" value="Unassembled WGS sequence"/>
</dbReference>